<dbReference type="EMBL" id="JBJGBS010000031">
    <property type="protein sequence ID" value="MFO3705142.1"/>
    <property type="molecule type" value="Genomic_DNA"/>
</dbReference>
<feature type="domain" description="Glycosyltransferase 2-like" evidence="1">
    <location>
        <begin position="9"/>
        <end position="124"/>
    </location>
</feature>
<dbReference type="OrthoDB" id="5986178at2"/>
<accession>A0A2S7CYG2</accession>
<evidence type="ECO:0000313" key="4">
    <source>
        <dbReference type="Proteomes" id="UP000237872"/>
    </source>
</evidence>
<organism evidence="3 4">
    <name type="scientific">Xanthomonas codiaei</name>
    <dbReference type="NCBI Taxonomy" id="56463"/>
    <lineage>
        <taxon>Bacteria</taxon>
        <taxon>Pseudomonadati</taxon>
        <taxon>Pseudomonadota</taxon>
        <taxon>Gammaproteobacteria</taxon>
        <taxon>Lysobacterales</taxon>
        <taxon>Lysobacteraceae</taxon>
        <taxon>Xanthomonas</taxon>
    </lineage>
</organism>
<dbReference type="GO" id="GO:0016757">
    <property type="term" value="F:glycosyltransferase activity"/>
    <property type="evidence" value="ECO:0007669"/>
    <property type="project" value="UniProtKB-KW"/>
</dbReference>
<dbReference type="EMBL" id="MDEC01000001">
    <property type="protein sequence ID" value="PPU66642.1"/>
    <property type="molecule type" value="Genomic_DNA"/>
</dbReference>
<dbReference type="Pfam" id="PF00535">
    <property type="entry name" value="Glycos_transf_2"/>
    <property type="match status" value="1"/>
</dbReference>
<dbReference type="SUPFAM" id="SSF53448">
    <property type="entry name" value="Nucleotide-diphospho-sugar transferases"/>
    <property type="match status" value="1"/>
</dbReference>
<protein>
    <submittedName>
        <fullName evidence="2">Glycosyltransferase</fullName>
        <ecNumber evidence="2">2.4.-.-</ecNumber>
    </submittedName>
</protein>
<gene>
    <name evidence="2" type="ORF">ACI6Q5_09145</name>
    <name evidence="3" type="ORF">XcodCFBP4690_00360</name>
</gene>
<keyword evidence="5" id="KW-1185">Reference proteome</keyword>
<dbReference type="EC" id="2.4.-.-" evidence="2"/>
<evidence type="ECO:0000313" key="5">
    <source>
        <dbReference type="Proteomes" id="UP001637990"/>
    </source>
</evidence>
<sequence length="264" mass="28789">MLVTVDHAFVVPAYGDSPYLDACLRSLAAQSSPSPIWISTSTPSPQIAGLAARYGARLVVHTDAPRGIGHDWNLALGTASARWVTLAHQDDVYLPDFAGQTKAAIAQEPGAVLVMTGYGELAGEQRRVMTPMLAVKWVLQEMGFLGASAIRSRASKRRLLMFGCAVPCPSVTVRKDAGWGLFREDLRLNLDWDAWTRAADQQGAFVRVRKVSMLHRVHAASTTSDGVLSGMRATEDLMMFQRFWPRVVAALLARVYRLSYSAGG</sequence>
<reference evidence="3 4" key="1">
    <citation type="submission" date="2016-08" db="EMBL/GenBank/DDBJ databases">
        <authorList>
            <person name="Seilhamer J.J."/>
        </authorList>
    </citation>
    <scope>NUCLEOTIDE SEQUENCE [LARGE SCALE GENOMIC DNA]</scope>
    <source>
        <strain evidence="3 4">CFBP4690</strain>
    </source>
</reference>
<keyword evidence="2" id="KW-0808">Transferase</keyword>
<reference evidence="2 5" key="2">
    <citation type="submission" date="2024-11" db="EMBL/GenBank/DDBJ databases">
        <title>Genome sequencing of Xanthomonas codiaei.</title>
        <authorList>
            <person name="Studholme D.J."/>
        </authorList>
    </citation>
    <scope>NUCLEOTIDE SEQUENCE [LARGE SCALE GENOMIC DNA]</scope>
    <source>
        <strain evidence="2 5">NCPPB 4350</strain>
    </source>
</reference>
<evidence type="ECO:0000259" key="1">
    <source>
        <dbReference type="Pfam" id="PF00535"/>
    </source>
</evidence>
<evidence type="ECO:0000313" key="2">
    <source>
        <dbReference type="EMBL" id="MFO3705142.1"/>
    </source>
</evidence>
<dbReference type="Proteomes" id="UP000237872">
    <property type="component" value="Unassembled WGS sequence"/>
</dbReference>
<dbReference type="RefSeq" id="WP_104539096.1">
    <property type="nucleotide sequence ID" value="NZ_JBJGBS010000031.1"/>
</dbReference>
<proteinExistence type="predicted"/>
<comment type="caution">
    <text evidence="3">The sequence shown here is derived from an EMBL/GenBank/DDBJ whole genome shotgun (WGS) entry which is preliminary data.</text>
</comment>
<dbReference type="AlphaFoldDB" id="A0A2S7CYG2"/>
<keyword evidence="2" id="KW-0328">Glycosyltransferase</keyword>
<name>A0A2S7CYG2_9XANT</name>
<dbReference type="InterPro" id="IPR029044">
    <property type="entry name" value="Nucleotide-diphossugar_trans"/>
</dbReference>
<dbReference type="InterPro" id="IPR001173">
    <property type="entry name" value="Glyco_trans_2-like"/>
</dbReference>
<evidence type="ECO:0000313" key="3">
    <source>
        <dbReference type="EMBL" id="PPU66642.1"/>
    </source>
</evidence>
<dbReference type="Gene3D" id="3.90.550.10">
    <property type="entry name" value="Spore Coat Polysaccharide Biosynthesis Protein SpsA, Chain A"/>
    <property type="match status" value="1"/>
</dbReference>
<dbReference type="Proteomes" id="UP001637990">
    <property type="component" value="Unassembled WGS sequence"/>
</dbReference>